<dbReference type="PANTHER" id="PTHR13817">
    <property type="entry name" value="TITIN"/>
    <property type="match status" value="1"/>
</dbReference>
<dbReference type="InterPro" id="IPR041286">
    <property type="entry name" value="MBG_2"/>
</dbReference>
<dbReference type="PANTHER" id="PTHR13817:SF73">
    <property type="entry name" value="FIBRONECTIN TYPE-III DOMAIN-CONTAINING PROTEIN"/>
    <property type="match status" value="1"/>
</dbReference>
<dbReference type="Pfam" id="PF00041">
    <property type="entry name" value="fn3"/>
    <property type="match status" value="1"/>
</dbReference>
<feature type="domain" description="Fibronectin type-III" evidence="2">
    <location>
        <begin position="68"/>
        <end position="161"/>
    </location>
</feature>
<dbReference type="SMART" id="SM00060">
    <property type="entry name" value="FN3"/>
    <property type="match status" value="1"/>
</dbReference>
<evidence type="ECO:0000313" key="4">
    <source>
        <dbReference type="Proteomes" id="UP001165489"/>
    </source>
</evidence>
<dbReference type="Gene3D" id="2.60.40.10">
    <property type="entry name" value="Immunoglobulins"/>
    <property type="match status" value="1"/>
</dbReference>
<dbReference type="Pfam" id="PF07532">
    <property type="entry name" value="Big_4"/>
    <property type="match status" value="1"/>
</dbReference>
<keyword evidence="4" id="KW-1185">Reference proteome</keyword>
<dbReference type="SUPFAM" id="SSF49265">
    <property type="entry name" value="Fibronectin type III"/>
    <property type="match status" value="2"/>
</dbReference>
<reference evidence="3" key="1">
    <citation type="submission" date="2022-03" db="EMBL/GenBank/DDBJ databases">
        <title>De novo assembled genomes of Belliella spp. (Cyclobacteriaceae) strains.</title>
        <authorList>
            <person name="Szabo A."/>
            <person name="Korponai K."/>
            <person name="Felfoldi T."/>
        </authorList>
    </citation>
    <scope>NUCLEOTIDE SEQUENCE</scope>
    <source>
        <strain evidence="3">DSM 111904</strain>
    </source>
</reference>
<sequence length="1136" mass="118923">MLSRGFYFGTTPNPNVNLTSVSGTTGVMSSNVTGLQAETLYYFRAFATNSNGTTFTSDGTFVTLTDFPLSSPTNLVTEIGDRQVTINFTAGADGGSAITNYEYSLDGGQTWISFNPAVTYSPVTIAGLSNGTAYDITLRAVNAQGASPASSSVTATPIRLLSGLDFTEFSDVIYNGLAATPPVLLSDGGVDLDEGDDFTVTYTNNINSGVATVTITGIGAYTGTLIKNFTILKKDLTITADNKTKVYGTANPTLTFSYDGLVNGDTQVATEPSISTPATVSSGVGAYPINLTGGSDVNYDITLVAGELEVTKAAVTITAVDKDKVYGSANPALTFTYSGLVNGDTKVATEPSISTPTTVSSGVGAYSINLTGGSDVNYDITLVAGELEVTKASLTITADTNQSKIYGANDPALTFIATGFVNNETESILTGSLARAAGENVGSYAINQGTFSAGSNYTITFTGADFAVTPAALSIIAVDKDKVYGSANPTLTFTYDGLVNGDTQVATEPSISTPATVSSGVGAYPINLTGGSDVNYDITLVAGELDVTKAAVTITAVDKDKVYGSENPALTFTYSGLVNGDTKVATEPSISTTATTSSAVGTYPITLTGGSDANYDIKLVAGELDVTKAAVTITAVDKDKVYGSENPALTFTYSGLVNGDTKVATEPSISTTATISSVVGTYPITLTSGSDANYDIKLVAGELDVTKAAVTITAVDKDKVYGSANPALTFTYSGLVNDDTKVTTEPSISTTATASSAVGTYPITLAGGSDANYEITLVAGALEVTKATLTITADSQIKPFGVEDPALTYQVSGLVNGDQLATVTGSLQRAVGEEPGSYAIGLGSLSAGNNYTINFVSADLTITASEIDMVFQPGNVETAWGQEPALPSSIGVMTADGQVLSFPITWNLSPLNIYARGDYALEAVINLSQGYTNPMELMANVTVTVLPKPAPQDLLLDNLSFRADSKNYQVRVGGLSVLDPIDNVHSIELVQGAYESSFFAIINNALYWNTTARVEGKKTFEVLIRVTDRDGNVIEKVFTIERTRESVSAIEIYNSFSPNGDGTNDTWGVPELRYYSGVVIQVFERSGKRLFYTQNPDIKWDGFFETIALPTGTYYWTVEVKETGEVRKGMLNLFRK</sequence>
<dbReference type="Pfam" id="PF18676">
    <property type="entry name" value="MBG_2"/>
    <property type="match status" value="8"/>
</dbReference>
<dbReference type="CDD" id="cd00063">
    <property type="entry name" value="FN3"/>
    <property type="match status" value="1"/>
</dbReference>
<dbReference type="InterPro" id="IPR036116">
    <property type="entry name" value="FN3_sf"/>
</dbReference>
<dbReference type="Gene3D" id="3.30.160.710">
    <property type="match status" value="8"/>
</dbReference>
<gene>
    <name evidence="3" type="ORF">MM239_14685</name>
</gene>
<accession>A0ABS9V2K2</accession>
<dbReference type="InterPro" id="IPR013783">
    <property type="entry name" value="Ig-like_fold"/>
</dbReference>
<proteinExistence type="predicted"/>
<dbReference type="NCBIfam" id="TIGR04131">
    <property type="entry name" value="Bac_Flav_CTERM"/>
    <property type="match status" value="1"/>
</dbReference>
<dbReference type="EMBL" id="JAKZGP010000043">
    <property type="protein sequence ID" value="MCH7410652.1"/>
    <property type="molecule type" value="Genomic_DNA"/>
</dbReference>
<dbReference type="InterPro" id="IPR050964">
    <property type="entry name" value="Striated_Muscle_Regulatory"/>
</dbReference>
<dbReference type="PROSITE" id="PS50853">
    <property type="entry name" value="FN3"/>
    <property type="match status" value="1"/>
</dbReference>
<evidence type="ECO:0000259" key="2">
    <source>
        <dbReference type="PROSITE" id="PS50853"/>
    </source>
</evidence>
<dbReference type="InterPro" id="IPR003961">
    <property type="entry name" value="FN3_dom"/>
</dbReference>
<organism evidence="3 4">
    <name type="scientific">Belliella filtrata</name>
    <dbReference type="NCBI Taxonomy" id="2923435"/>
    <lineage>
        <taxon>Bacteria</taxon>
        <taxon>Pseudomonadati</taxon>
        <taxon>Bacteroidota</taxon>
        <taxon>Cytophagia</taxon>
        <taxon>Cytophagales</taxon>
        <taxon>Cyclobacteriaceae</taxon>
        <taxon>Belliella</taxon>
    </lineage>
</organism>
<dbReference type="InterPro" id="IPR026341">
    <property type="entry name" value="T9SS_type_B"/>
</dbReference>
<dbReference type="Proteomes" id="UP001165489">
    <property type="component" value="Unassembled WGS sequence"/>
</dbReference>
<name>A0ABS9V2K2_9BACT</name>
<evidence type="ECO:0000256" key="1">
    <source>
        <dbReference type="ARBA" id="ARBA00022737"/>
    </source>
</evidence>
<dbReference type="Pfam" id="PF13585">
    <property type="entry name" value="CHU_C"/>
    <property type="match status" value="1"/>
</dbReference>
<protein>
    <submittedName>
        <fullName evidence="3">Gliding motility-associated C-terminal domain-containing protein</fullName>
    </submittedName>
</protein>
<comment type="caution">
    <text evidence="3">The sequence shown here is derived from an EMBL/GenBank/DDBJ whole genome shotgun (WGS) entry which is preliminary data.</text>
</comment>
<keyword evidence="1" id="KW-0677">Repeat</keyword>
<evidence type="ECO:0000313" key="3">
    <source>
        <dbReference type="EMBL" id="MCH7410652.1"/>
    </source>
</evidence>
<dbReference type="InterPro" id="IPR011081">
    <property type="entry name" value="Big_4"/>
</dbReference>
<dbReference type="RefSeq" id="WP_241349013.1">
    <property type="nucleotide sequence ID" value="NZ_JAKZGP010000043.1"/>
</dbReference>